<dbReference type="GO" id="GO:0016301">
    <property type="term" value="F:kinase activity"/>
    <property type="evidence" value="ECO:0007669"/>
    <property type="project" value="UniProtKB-KW"/>
</dbReference>
<dbReference type="Proteomes" id="UP000007254">
    <property type="component" value="Chromosome"/>
</dbReference>
<evidence type="ECO:0000313" key="3">
    <source>
        <dbReference type="EMBL" id="AEJ60488.1"/>
    </source>
</evidence>
<dbReference type="Pfam" id="PF00288">
    <property type="entry name" value="GHMP_kinases_N"/>
    <property type="match status" value="1"/>
</dbReference>
<dbReference type="InterPro" id="IPR012043">
    <property type="entry name" value="PoK"/>
</dbReference>
<keyword evidence="1 3" id="KW-0418">Kinase</keyword>
<sequence length="301" mass="31311">MHEVTVFCPGHVTGLFYVPPQPDDLLSQGSLGGGFSIDRGVRTTVSIEGGEGIEVYIGGTEAEDPQLAVQTVAAFARAAGGLPEGKVVVRHEPEVPMGAGLGTSGAAAVGIALGLNVLVGGKLSEEQAYQVAHKAEILAQTGLGTVLGLYAGGCKVSVAMGAPGRGEARAIEVPETIRVVIGVAGPFPTQEALQNTGVRARVEEAGKALHAALAAEPTFERFLALSREFSRRVDLFSPTVRPLAEACAKEGIHHAMLMFGDGLYSLVEEARTPEVEDLYRRLLPGGTTFVCSITGERGKVV</sequence>
<dbReference type="STRING" id="869211.Spith_0201"/>
<dbReference type="InterPro" id="IPR020568">
    <property type="entry name" value="Ribosomal_Su5_D2-typ_SF"/>
</dbReference>
<dbReference type="KEGG" id="stq:Spith_0201"/>
<feature type="domain" description="GHMP kinase N-terminal" evidence="2">
    <location>
        <begin position="67"/>
        <end position="140"/>
    </location>
</feature>
<dbReference type="HAMAP" id="MF_02223">
    <property type="entry name" value="Pantoate_kinase"/>
    <property type="match status" value="1"/>
</dbReference>
<proteinExistence type="inferred from homology"/>
<gene>
    <name evidence="3" type="ordered locus">Spith_0201</name>
</gene>
<dbReference type="OrthoDB" id="367881at2"/>
<dbReference type="Gene3D" id="3.30.230.10">
    <property type="match status" value="1"/>
</dbReference>
<protein>
    <submittedName>
        <fullName evidence="3">GHMP kinase</fullName>
    </submittedName>
</protein>
<accession>G0GCR9</accession>
<keyword evidence="1 3" id="KW-0808">Transferase</keyword>
<name>G0GCR9_WINT7</name>
<dbReference type="PIRSF" id="PIRSF016896">
    <property type="entry name" value="GHMP_arc_MJ0969"/>
    <property type="match status" value="1"/>
</dbReference>
<evidence type="ECO:0000259" key="2">
    <source>
        <dbReference type="Pfam" id="PF00288"/>
    </source>
</evidence>
<dbReference type="PANTHER" id="PTHR42282:SF1">
    <property type="entry name" value="PANTOATE KINASE"/>
    <property type="match status" value="1"/>
</dbReference>
<dbReference type="AlphaFoldDB" id="G0GCR9"/>
<dbReference type="InterPro" id="IPR014721">
    <property type="entry name" value="Ribsml_uS5_D2-typ_fold_subgr"/>
</dbReference>
<dbReference type="RefSeq" id="WP_014623891.1">
    <property type="nucleotide sequence ID" value="NC_017583.1"/>
</dbReference>
<dbReference type="GO" id="GO:0005524">
    <property type="term" value="F:ATP binding"/>
    <property type="evidence" value="ECO:0007669"/>
    <property type="project" value="InterPro"/>
</dbReference>
<dbReference type="InterPro" id="IPR006204">
    <property type="entry name" value="GHMP_kinase_N_dom"/>
</dbReference>
<dbReference type="EMBL" id="CP002903">
    <property type="protein sequence ID" value="AEJ60488.1"/>
    <property type="molecule type" value="Genomic_DNA"/>
</dbReference>
<evidence type="ECO:0000313" key="4">
    <source>
        <dbReference type="Proteomes" id="UP000007254"/>
    </source>
</evidence>
<evidence type="ECO:0000256" key="1">
    <source>
        <dbReference type="ARBA" id="ARBA00022777"/>
    </source>
</evidence>
<reference evidence="3 4" key="1">
    <citation type="submission" date="2011-06" db="EMBL/GenBank/DDBJ databases">
        <title>The complete genome of Spirochaeta thermophila DSM 6578.</title>
        <authorList>
            <consortium name="US DOE Joint Genome Institute (JGI-PGF)"/>
            <person name="Lucas S."/>
            <person name="Lapidus A."/>
            <person name="Bruce D."/>
            <person name="Goodwin L."/>
            <person name="Pitluck S."/>
            <person name="Peters L."/>
            <person name="Kyrpides N."/>
            <person name="Mavromatis K."/>
            <person name="Ivanova N."/>
            <person name="Mikailova N."/>
            <person name="Pagani I."/>
            <person name="Chertkov O."/>
            <person name="Detter J.C."/>
            <person name="Tapia R."/>
            <person name="Han C."/>
            <person name="Land M."/>
            <person name="Hauser L."/>
            <person name="Markowitz V."/>
            <person name="Cheng J.-F."/>
            <person name="Hugenholtz P."/>
            <person name="Woyke T."/>
            <person name="Wu D."/>
            <person name="Spring S."/>
            <person name="Merkhoffer B."/>
            <person name="Schneider S."/>
            <person name="Klenk H.-P."/>
            <person name="Eisen J.A."/>
        </authorList>
    </citation>
    <scope>NUCLEOTIDE SEQUENCE [LARGE SCALE GENOMIC DNA]</scope>
    <source>
        <strain evidence="4">ATCC 700085 / DSM 6578 / Z-1203</strain>
    </source>
</reference>
<keyword evidence="4" id="KW-1185">Reference proteome</keyword>
<organism evidence="3 4">
    <name type="scientific">Winmispira thermophila (strain ATCC 700085 / DSM 6578 / Z-1203)</name>
    <name type="common">Spirochaeta thermophila</name>
    <dbReference type="NCBI Taxonomy" id="869211"/>
    <lineage>
        <taxon>Bacteria</taxon>
        <taxon>Pseudomonadati</taxon>
        <taxon>Spirochaetota</taxon>
        <taxon>Spirochaetia</taxon>
        <taxon>Winmispirales</taxon>
        <taxon>Winmispiraceae</taxon>
        <taxon>Winmispira</taxon>
    </lineage>
</organism>
<dbReference type="SUPFAM" id="SSF54211">
    <property type="entry name" value="Ribosomal protein S5 domain 2-like"/>
    <property type="match status" value="1"/>
</dbReference>
<dbReference type="HOGENOM" id="CLU_081191_0_0_12"/>
<dbReference type="PANTHER" id="PTHR42282">
    <property type="entry name" value="PANTOATE KINASE-RELATED"/>
    <property type="match status" value="1"/>
</dbReference>